<keyword evidence="2" id="KW-1185">Reference proteome</keyword>
<dbReference type="AlphaFoldDB" id="A0A927CU39"/>
<name>A0A927CU39_9BACI</name>
<sequence>MILESPRILNLVIEELDLSITAAELNEMITVESKENSQVLDITVKNENAVTKLSYFKY</sequence>
<evidence type="ECO:0000313" key="2">
    <source>
        <dbReference type="Proteomes" id="UP000602076"/>
    </source>
</evidence>
<reference evidence="1" key="1">
    <citation type="submission" date="2020-09" db="EMBL/GenBank/DDBJ databases">
        <title>Bacillus faecalis sp. nov., a moderately halophilic bacterium isolated from cow faeces.</title>
        <authorList>
            <person name="Jiang L."/>
            <person name="Lee J."/>
        </authorList>
    </citation>
    <scope>NUCLEOTIDE SEQUENCE</scope>
    <source>
        <strain evidence="1">AGMB 02131</strain>
    </source>
</reference>
<dbReference type="RefSeq" id="WP_190997140.1">
    <property type="nucleotide sequence ID" value="NZ_JACXSI010000008.1"/>
</dbReference>
<organism evidence="1 2">
    <name type="scientific">Peribacillus faecalis</name>
    <dbReference type="NCBI Taxonomy" id="2772559"/>
    <lineage>
        <taxon>Bacteria</taxon>
        <taxon>Bacillati</taxon>
        <taxon>Bacillota</taxon>
        <taxon>Bacilli</taxon>
        <taxon>Bacillales</taxon>
        <taxon>Bacillaceae</taxon>
        <taxon>Peribacillus</taxon>
    </lineage>
</organism>
<dbReference type="Proteomes" id="UP000602076">
    <property type="component" value="Unassembled WGS sequence"/>
</dbReference>
<accession>A0A927CU39</accession>
<dbReference type="EMBL" id="JACXSI010000008">
    <property type="protein sequence ID" value="MBD3107593.1"/>
    <property type="molecule type" value="Genomic_DNA"/>
</dbReference>
<comment type="caution">
    <text evidence="1">The sequence shown here is derived from an EMBL/GenBank/DDBJ whole genome shotgun (WGS) entry which is preliminary data.</text>
</comment>
<evidence type="ECO:0000313" key="1">
    <source>
        <dbReference type="EMBL" id="MBD3107593.1"/>
    </source>
</evidence>
<proteinExistence type="predicted"/>
<gene>
    <name evidence="1" type="ORF">IEO70_04370</name>
</gene>
<protein>
    <submittedName>
        <fullName evidence="1">Uncharacterized protein</fullName>
    </submittedName>
</protein>